<feature type="compositionally biased region" description="Basic and acidic residues" evidence="1">
    <location>
        <begin position="445"/>
        <end position="456"/>
    </location>
</feature>
<evidence type="ECO:0000313" key="3">
    <source>
        <dbReference type="Proteomes" id="UP000030854"/>
    </source>
</evidence>
<sequence length="1046" mass="117332">MDASMTVFTSFWKQCATRSMNMTNVIQLTGIENYAIWSATMIAVFRTLKLLEVVVQGLKPSAGMSKEEVDAYNSLNDCALGIFIQVIHGDILKGVVEMETINDIWLHLKCLYHRDTAFALAHQVGKGNDKSLAKKMVVATPRTVLSKAINPEMNNEVDLPNVSQTSDKTWAIVARKGQKKARVDNSIKTQITAGNKNAPIALNKDNSITPVSDKRLFVRLPQEHEWRKLSPVGIREVVVKKLAISPSLIGKIKPMHAGFALSPSSTEARDKILDAGNGFFLSGAKLEEATNWVSVIIPTVLASIRKEQGEVEVSKIMLPDQVERVCSMRPAHLKLYGRNKAEAPHRTWMAFFSKAPSSSFKVFDESGVARKFKKQQPLDFCKICNGHHPTKNCSRAPSCGNCGSTNHPEEIYMAVTKCRNCGGPHRSDSRRCLARPTRSGAPTKEQLKPSDKREKESSRLYSGLKLLKNSLLQQKIKIKIRRDAIMKSDPKGHYPLQDVINFLSINVGRESSSQDIAMARACELRIDVLLIQEPWWSGRTKTHSYYVLSLPFGGENIRPRAAIYIMKDPKRIIAKQTYPLSLTGDYCWVEINEIIFYPFLFMSLFRVPSLSVSTQSSTSISVFRSVISTNLYQEELAMSDILPDAYNLQSSNPQQTPAAPLLTPEQIAQILGALHVQDKPNYAKRAAPLREEKAIPSKWPEWDGKSEHYNSFIELLAAKIDVDWEKLGGHKAVCIDMMNSIPLTLRNRVSQWFSTGGPDGDWNYELFISHFNDNFGNKTAARTSGDKLTRIRQGEHQLFADFLNDFEYMLAQAKGLKWEGRIKVNQLSASLNKRLSDYLVAVNTSDDDYLLFVNQVRRVASKLEAKEDFLPKRGPRQTKTWYISKSGTVHQIPHAESFTSPTSNPNTTATALDSDGDTPMSGINGISIAALTTLINKINSQGHSKERNKDLKPPAPWRSQEEFAALRAAGKCTRCAGKGHWFKNCPHFTWGKRPVNVNSIITMDAKTFIRPKQNLSKNNFNDNAMCNDDNYEENNEADYEFFSGKD</sequence>
<name>A0A0B1PBH6_UNCNE</name>
<accession>A0A0B1PBH6</accession>
<comment type="caution">
    <text evidence="2">The sequence shown here is derived from an EMBL/GenBank/DDBJ whole genome shotgun (WGS) entry which is preliminary data.</text>
</comment>
<proteinExistence type="predicted"/>
<dbReference type="SUPFAM" id="SSF56219">
    <property type="entry name" value="DNase I-like"/>
    <property type="match status" value="1"/>
</dbReference>
<dbReference type="Gene3D" id="3.60.10.10">
    <property type="entry name" value="Endonuclease/exonuclease/phosphatase"/>
    <property type="match status" value="1"/>
</dbReference>
<reference evidence="2 3" key="1">
    <citation type="journal article" date="2014" name="BMC Genomics">
        <title>Adaptive genomic structural variation in the grape powdery mildew pathogen, Erysiphe necator.</title>
        <authorList>
            <person name="Jones L."/>
            <person name="Riaz S."/>
            <person name="Morales-Cruz A."/>
            <person name="Amrine K.C."/>
            <person name="McGuire B."/>
            <person name="Gubler W.D."/>
            <person name="Walker M.A."/>
            <person name="Cantu D."/>
        </authorList>
    </citation>
    <scope>NUCLEOTIDE SEQUENCE [LARGE SCALE GENOMIC DNA]</scope>
    <source>
        <strain evidence="3">c</strain>
    </source>
</reference>
<protein>
    <submittedName>
        <fullName evidence="2">Putative eka-like protein</fullName>
    </submittedName>
</protein>
<dbReference type="InterPro" id="IPR036691">
    <property type="entry name" value="Endo/exonu/phosph_ase_sf"/>
</dbReference>
<feature type="compositionally biased region" description="Low complexity" evidence="1">
    <location>
        <begin position="899"/>
        <end position="911"/>
    </location>
</feature>
<gene>
    <name evidence="2" type="ORF">EV44_g3145</name>
</gene>
<keyword evidence="3" id="KW-1185">Reference proteome</keyword>
<dbReference type="AlphaFoldDB" id="A0A0B1PBH6"/>
<dbReference type="HOGENOM" id="CLU_291739_0_0_1"/>
<dbReference type="STRING" id="52586.A0A0B1PBH6"/>
<organism evidence="2 3">
    <name type="scientific">Uncinula necator</name>
    <name type="common">Grape powdery mildew</name>
    <dbReference type="NCBI Taxonomy" id="52586"/>
    <lineage>
        <taxon>Eukaryota</taxon>
        <taxon>Fungi</taxon>
        <taxon>Dikarya</taxon>
        <taxon>Ascomycota</taxon>
        <taxon>Pezizomycotina</taxon>
        <taxon>Leotiomycetes</taxon>
        <taxon>Erysiphales</taxon>
        <taxon>Erysiphaceae</taxon>
        <taxon>Erysiphe</taxon>
    </lineage>
</organism>
<evidence type="ECO:0000313" key="2">
    <source>
        <dbReference type="EMBL" id="KHJ34690.1"/>
    </source>
</evidence>
<evidence type="ECO:0000256" key="1">
    <source>
        <dbReference type="SAM" id="MobiDB-lite"/>
    </source>
</evidence>
<dbReference type="EMBL" id="JNVN01000745">
    <property type="protein sequence ID" value="KHJ34690.1"/>
    <property type="molecule type" value="Genomic_DNA"/>
</dbReference>
<feature type="region of interest" description="Disordered" evidence="1">
    <location>
        <begin position="895"/>
        <end position="916"/>
    </location>
</feature>
<feature type="region of interest" description="Disordered" evidence="1">
    <location>
        <begin position="422"/>
        <end position="456"/>
    </location>
</feature>
<dbReference type="Proteomes" id="UP000030854">
    <property type="component" value="Unassembled WGS sequence"/>
</dbReference>